<comment type="subcellular location">
    <subcellularLocation>
        <location evidence="2 10">Cell membrane</location>
        <topology evidence="2 10">Multi-pass membrane protein</topology>
    </subcellularLocation>
</comment>
<name>A0A5C2S8E1_9APHY</name>
<organism evidence="12 13">
    <name type="scientific">Lentinus tigrinus ALCF2SS1-6</name>
    <dbReference type="NCBI Taxonomy" id="1328759"/>
    <lineage>
        <taxon>Eukaryota</taxon>
        <taxon>Fungi</taxon>
        <taxon>Dikarya</taxon>
        <taxon>Basidiomycota</taxon>
        <taxon>Agaricomycotina</taxon>
        <taxon>Agaricomycetes</taxon>
        <taxon>Polyporales</taxon>
        <taxon>Polyporaceae</taxon>
        <taxon>Lentinus</taxon>
    </lineage>
</organism>
<evidence type="ECO:0000313" key="13">
    <source>
        <dbReference type="Proteomes" id="UP000313359"/>
    </source>
</evidence>
<evidence type="ECO:0000256" key="4">
    <source>
        <dbReference type="ARBA" id="ARBA00022475"/>
    </source>
</evidence>
<protein>
    <recommendedName>
        <fullName evidence="10">Plasma membrane fusion protein PRM1</fullName>
    </recommendedName>
</protein>
<dbReference type="PANTHER" id="PTHR31030">
    <property type="entry name" value="PLASMA MEMBRANE FUSION PROTEIN PRM1"/>
    <property type="match status" value="1"/>
</dbReference>
<keyword evidence="13" id="KW-1185">Reference proteome</keyword>
<evidence type="ECO:0000256" key="6">
    <source>
        <dbReference type="ARBA" id="ARBA00022971"/>
    </source>
</evidence>
<keyword evidence="9" id="KW-0325">Glycoprotein</keyword>
<accession>A0A5C2S8E1</accession>
<evidence type="ECO:0000256" key="1">
    <source>
        <dbReference type="ARBA" id="ARBA00002512"/>
    </source>
</evidence>
<sequence>MSQASWNYDPVHSHWTYNEPPRDEGRKGQTEIDYNHDVRPYLQLPHLFSLTWLAYPIISLIFIVFRLQISSDSANDAVANVKADLLASCKAAERAATSTASMPRYLAIATNEQISDAVNGTLNAARATMTLALTVMEAIINFVIDIYRSTLLCFIELVVRGALSILLGAVDEINKFLTSTFSGLKTSIQNDVSGINSAIQTVVNVANKIPGLNFQPPQISTPSLSALDNVTLPSDFTTALQNLNNSLPTVADLKNKIEDIVDSPFELLKKDINDTFAGLNFDVSALPLPNQNAVQFCDQMDTSVVDDLGRDLVKMVKIGTAILIVLIFLLIAANCWLEWYKWRAMKDHFRRIKDDLRSDPGVTTLEVGNELYARTSNHDLMSIEGTMAHPWVTKVILFFQRWMNPKRRDKIIFFAHYVFHPPALACFLIGVFGLLSVELQLLAIGPIQHKYEQQASASVSNFSNLIATSINASMYNDSATYAGQVNARVDAVQSTINDGMFGWVNSTTTTLNETVNTFYTDVQNLVNTVFGNTILNDPVQEFVRCFIGSKVDAIENALTFLHDNLHVNIPRVNDTVLVLSPQSVNEATQPIAQAAIGTGDDNNDGLVGRIVSVYVKSLEKERVMFAIFIGLWGIVVVMALAFIFWETYGPYRNKAPSRAFYSPSPAKGDDAHVYNDLVIVPLDDEKKASVPARHGIWESAKSYLNNRRKNQTQDVDAYPYPMPSEYYANEKYGVRGADEEQALPPPPVADAAAEPPKPSRFKLMFSRRRDQPEPQPEPGHAVEDHNPFSDKHSMTGDDPFEDRHSTQEHNATAGHYETGSQLPYAADQSYGRYPSFPQPTYHARFS</sequence>
<dbReference type="GO" id="GO:0043332">
    <property type="term" value="C:mating projection tip"/>
    <property type="evidence" value="ECO:0007669"/>
    <property type="project" value="UniProtKB-UniRule"/>
</dbReference>
<comment type="similarity">
    <text evidence="3 10">Belongs to the PRM1 family.</text>
</comment>
<evidence type="ECO:0000256" key="2">
    <source>
        <dbReference type="ARBA" id="ARBA00004651"/>
    </source>
</evidence>
<keyword evidence="4 10" id="KW-1003">Cell membrane</keyword>
<evidence type="ECO:0000256" key="11">
    <source>
        <dbReference type="SAM" id="MobiDB-lite"/>
    </source>
</evidence>
<keyword evidence="6 10" id="KW-0184">Conjugation</keyword>
<feature type="transmembrane region" description="Helical" evidence="10">
    <location>
        <begin position="318"/>
        <end position="337"/>
    </location>
</feature>
<dbReference type="InterPro" id="IPR026777">
    <property type="entry name" value="PRM1"/>
</dbReference>
<feature type="transmembrane region" description="Helical" evidence="10">
    <location>
        <begin position="411"/>
        <end position="435"/>
    </location>
</feature>
<dbReference type="PANTHER" id="PTHR31030:SF1">
    <property type="entry name" value="PLASMA MEMBRANE FUSION PROTEIN PRM1"/>
    <property type="match status" value="1"/>
</dbReference>
<keyword evidence="8 10" id="KW-0472">Membrane</keyword>
<feature type="compositionally biased region" description="Basic and acidic residues" evidence="11">
    <location>
        <begin position="780"/>
        <end position="807"/>
    </location>
</feature>
<evidence type="ECO:0000256" key="9">
    <source>
        <dbReference type="ARBA" id="ARBA00023180"/>
    </source>
</evidence>
<evidence type="ECO:0000256" key="10">
    <source>
        <dbReference type="RuleBase" id="RU366035"/>
    </source>
</evidence>
<dbReference type="OrthoDB" id="10248838at2759"/>
<evidence type="ECO:0000313" key="12">
    <source>
        <dbReference type="EMBL" id="RPD57586.1"/>
    </source>
</evidence>
<evidence type="ECO:0000256" key="8">
    <source>
        <dbReference type="ARBA" id="ARBA00023136"/>
    </source>
</evidence>
<comment type="caution">
    <text evidence="10">Lacks conserved residue(s) required for the propagation of feature annotation.</text>
</comment>
<evidence type="ECO:0000256" key="5">
    <source>
        <dbReference type="ARBA" id="ARBA00022692"/>
    </source>
</evidence>
<comment type="function">
    <text evidence="1 10">Involved in cell fusion during mating by stabilizing the plasma membrane fusion event.</text>
</comment>
<feature type="transmembrane region" description="Helical" evidence="10">
    <location>
        <begin position="623"/>
        <end position="645"/>
    </location>
</feature>
<dbReference type="GO" id="GO:0005886">
    <property type="term" value="C:plasma membrane"/>
    <property type="evidence" value="ECO:0007669"/>
    <property type="project" value="UniProtKB-SubCell"/>
</dbReference>
<reference evidence="12" key="1">
    <citation type="journal article" date="2018" name="Genome Biol. Evol.">
        <title>Genomics and development of Lentinus tigrinus, a white-rot wood-decaying mushroom with dimorphic fruiting bodies.</title>
        <authorList>
            <person name="Wu B."/>
            <person name="Xu Z."/>
            <person name="Knudson A."/>
            <person name="Carlson A."/>
            <person name="Chen N."/>
            <person name="Kovaka S."/>
            <person name="LaButti K."/>
            <person name="Lipzen A."/>
            <person name="Pennachio C."/>
            <person name="Riley R."/>
            <person name="Schakwitz W."/>
            <person name="Umezawa K."/>
            <person name="Ohm R.A."/>
            <person name="Grigoriev I.V."/>
            <person name="Nagy L.G."/>
            <person name="Gibbons J."/>
            <person name="Hibbett D."/>
        </authorList>
    </citation>
    <scope>NUCLEOTIDE SEQUENCE [LARGE SCALE GENOMIC DNA]</scope>
    <source>
        <strain evidence="12">ALCF2SS1-6</strain>
    </source>
</reference>
<feature type="transmembrane region" description="Helical" evidence="10">
    <location>
        <begin position="47"/>
        <end position="65"/>
    </location>
</feature>
<keyword evidence="7 10" id="KW-1133">Transmembrane helix</keyword>
<dbReference type="AlphaFoldDB" id="A0A5C2S8E1"/>
<dbReference type="STRING" id="1328759.A0A5C2S8E1"/>
<dbReference type="GO" id="GO:0032220">
    <property type="term" value="P:plasma membrane fusion involved in cytogamy"/>
    <property type="evidence" value="ECO:0007669"/>
    <property type="project" value="TreeGrafter"/>
</dbReference>
<keyword evidence="5 10" id="KW-0812">Transmembrane</keyword>
<feature type="region of interest" description="Disordered" evidence="11">
    <location>
        <begin position="768"/>
        <end position="846"/>
    </location>
</feature>
<dbReference type="Proteomes" id="UP000313359">
    <property type="component" value="Unassembled WGS sequence"/>
</dbReference>
<dbReference type="EMBL" id="ML122280">
    <property type="protein sequence ID" value="RPD57586.1"/>
    <property type="molecule type" value="Genomic_DNA"/>
</dbReference>
<gene>
    <name evidence="12" type="ORF">L227DRAFT_551971</name>
</gene>
<proteinExistence type="inferred from homology"/>
<evidence type="ECO:0000256" key="3">
    <source>
        <dbReference type="ARBA" id="ARBA00010780"/>
    </source>
</evidence>
<evidence type="ECO:0000256" key="7">
    <source>
        <dbReference type="ARBA" id="ARBA00022989"/>
    </source>
</evidence>